<dbReference type="InterPro" id="IPR013783">
    <property type="entry name" value="Ig-like_fold"/>
</dbReference>
<evidence type="ECO:0000313" key="2">
    <source>
        <dbReference type="Proteomes" id="UP000502823"/>
    </source>
</evidence>
<accession>A0A6L2PUR6</accession>
<evidence type="ECO:0000313" key="1">
    <source>
        <dbReference type="EMBL" id="GFG33547.1"/>
    </source>
</evidence>
<name>A0A6L2PUR6_COPFO</name>
<proteinExistence type="predicted"/>
<protein>
    <recommendedName>
        <fullName evidence="3">Ig-like domain-containing protein</fullName>
    </recommendedName>
</protein>
<keyword evidence="2" id="KW-1185">Reference proteome</keyword>
<sequence>MSMSSVGTAALRCQVPSYVADYLMVTPWIQDGSVNIQPSTDTGKCACTEFVNDSVVGI</sequence>
<dbReference type="InParanoid" id="A0A6L2PUR6"/>
<evidence type="ECO:0008006" key="3">
    <source>
        <dbReference type="Google" id="ProtNLM"/>
    </source>
</evidence>
<dbReference type="AlphaFoldDB" id="A0A6L2PUR6"/>
<dbReference type="OrthoDB" id="5969272at2759"/>
<dbReference type="EMBL" id="BLKM01008377">
    <property type="protein sequence ID" value="GFG33547.1"/>
    <property type="molecule type" value="Genomic_DNA"/>
</dbReference>
<dbReference type="Proteomes" id="UP000502823">
    <property type="component" value="Unassembled WGS sequence"/>
</dbReference>
<reference evidence="2" key="1">
    <citation type="submission" date="2020-01" db="EMBL/GenBank/DDBJ databases">
        <title>Draft genome sequence of the Termite Coptotermes fromosanus.</title>
        <authorList>
            <person name="Itakura S."/>
            <person name="Yosikawa Y."/>
            <person name="Umezawa K."/>
        </authorList>
    </citation>
    <scope>NUCLEOTIDE SEQUENCE [LARGE SCALE GENOMIC DNA]</scope>
</reference>
<organism evidence="1 2">
    <name type="scientific">Coptotermes formosanus</name>
    <name type="common">Formosan subterranean termite</name>
    <dbReference type="NCBI Taxonomy" id="36987"/>
    <lineage>
        <taxon>Eukaryota</taxon>
        <taxon>Metazoa</taxon>
        <taxon>Ecdysozoa</taxon>
        <taxon>Arthropoda</taxon>
        <taxon>Hexapoda</taxon>
        <taxon>Insecta</taxon>
        <taxon>Pterygota</taxon>
        <taxon>Neoptera</taxon>
        <taxon>Polyneoptera</taxon>
        <taxon>Dictyoptera</taxon>
        <taxon>Blattodea</taxon>
        <taxon>Blattoidea</taxon>
        <taxon>Termitoidae</taxon>
        <taxon>Rhinotermitidae</taxon>
        <taxon>Coptotermes</taxon>
    </lineage>
</organism>
<dbReference type="Gene3D" id="2.60.40.10">
    <property type="entry name" value="Immunoglobulins"/>
    <property type="match status" value="1"/>
</dbReference>
<comment type="caution">
    <text evidence="1">The sequence shown here is derived from an EMBL/GenBank/DDBJ whole genome shotgun (WGS) entry which is preliminary data.</text>
</comment>
<gene>
    <name evidence="1" type="ORF">Cfor_01033</name>
</gene>